<gene>
    <name evidence="1" type="ORF">A8C32_08620</name>
</gene>
<evidence type="ECO:0008006" key="3">
    <source>
        <dbReference type="Google" id="ProtNLM"/>
    </source>
</evidence>
<comment type="caution">
    <text evidence="1">The sequence shown here is derived from an EMBL/GenBank/DDBJ whole genome shotgun (WGS) entry which is preliminary data.</text>
</comment>
<dbReference type="OrthoDB" id="1326286at2"/>
<protein>
    <recommendedName>
        <fullName evidence="3">DUF4595 domain-containing protein</fullName>
    </recommendedName>
</protein>
<dbReference type="AlphaFoldDB" id="A0A1E5SJD9"/>
<accession>A0A1E5SJD9</accession>
<dbReference type="Proteomes" id="UP000095713">
    <property type="component" value="Unassembled WGS sequence"/>
</dbReference>
<keyword evidence="2" id="KW-1185">Reference proteome</keyword>
<dbReference type="RefSeq" id="WP_069831905.1">
    <property type="nucleotide sequence ID" value="NZ_MDJD01000054.1"/>
</dbReference>
<reference evidence="1 2" key="1">
    <citation type="submission" date="2016-05" db="EMBL/GenBank/DDBJ databases">
        <title>Draft Genome Sequence of Algibacter sp. Strain SK-16 Isolated from the Surface Water of Aburatsubo Inlet.</title>
        <authorList>
            <person name="Wong S.-K."/>
            <person name="Yoshizawa S."/>
            <person name="Nakajima Y."/>
            <person name="Ogura Y."/>
            <person name="Tetsuya H."/>
            <person name="Hamasaki K."/>
        </authorList>
    </citation>
    <scope>NUCLEOTIDE SEQUENCE [LARGE SCALE GENOMIC DNA]</scope>
    <source>
        <strain evidence="1 2">SK-16</strain>
    </source>
</reference>
<proteinExistence type="predicted"/>
<sequence>MKNLFILLSLGFFLNSCSSDDSNSNDSSSGEELDLTHYILKYPSGNVTQHNFDGSKGINAERNGKEIVSFEYNTNNKISKYIKYDSNGDIEESYTFNYDSSGKMISVDEFHDNPFLIPENFTRTLTYEGNSIKTTFPKDDTVNYNEEFILNDEGLIKEYIKLDFDNTFESKLAFEYDNNKNCTTVSATNLTFSNEQFTSVYKYVYDNNPNPLYLHFKDNYIASLIIHTRSLFLDIQLRNLIRTFGKNNHIQTIFPDGTPENGKFSYEYKYNSAKYPEKVTTKNIGIGATTVETEFFYK</sequence>
<evidence type="ECO:0000313" key="2">
    <source>
        <dbReference type="Proteomes" id="UP000095713"/>
    </source>
</evidence>
<dbReference type="STRING" id="1849968.A8C32_08620"/>
<organism evidence="1 2">
    <name type="scientific">Flavivirga aquatica</name>
    <dbReference type="NCBI Taxonomy" id="1849968"/>
    <lineage>
        <taxon>Bacteria</taxon>
        <taxon>Pseudomonadati</taxon>
        <taxon>Bacteroidota</taxon>
        <taxon>Flavobacteriia</taxon>
        <taxon>Flavobacteriales</taxon>
        <taxon>Flavobacteriaceae</taxon>
        <taxon>Flavivirga</taxon>
    </lineage>
</organism>
<name>A0A1E5SJD9_9FLAO</name>
<dbReference type="EMBL" id="MDJD01000054">
    <property type="protein sequence ID" value="OEJ99223.1"/>
    <property type="molecule type" value="Genomic_DNA"/>
</dbReference>
<dbReference type="Gene3D" id="2.180.10.10">
    <property type="entry name" value="RHS repeat-associated core"/>
    <property type="match status" value="1"/>
</dbReference>
<evidence type="ECO:0000313" key="1">
    <source>
        <dbReference type="EMBL" id="OEJ99223.1"/>
    </source>
</evidence>